<protein>
    <submittedName>
        <fullName evidence="2">Uncharacterized protein</fullName>
    </submittedName>
</protein>
<feature type="region of interest" description="Disordered" evidence="1">
    <location>
        <begin position="1"/>
        <end position="27"/>
    </location>
</feature>
<gene>
    <name evidence="2" type="ORF">E2C01_087643</name>
</gene>
<dbReference type="EMBL" id="VSRR010091649">
    <property type="protein sequence ID" value="MPC92548.1"/>
    <property type="molecule type" value="Genomic_DNA"/>
</dbReference>
<feature type="compositionally biased region" description="Gly residues" evidence="1">
    <location>
        <begin position="45"/>
        <end position="57"/>
    </location>
</feature>
<evidence type="ECO:0000313" key="3">
    <source>
        <dbReference type="Proteomes" id="UP000324222"/>
    </source>
</evidence>
<feature type="region of interest" description="Disordered" evidence="1">
    <location>
        <begin position="45"/>
        <end position="64"/>
    </location>
</feature>
<comment type="caution">
    <text evidence="2">The sequence shown here is derived from an EMBL/GenBank/DDBJ whole genome shotgun (WGS) entry which is preliminary data.</text>
</comment>
<dbReference type="AlphaFoldDB" id="A0A5B7JHU0"/>
<organism evidence="2 3">
    <name type="scientific">Portunus trituberculatus</name>
    <name type="common">Swimming crab</name>
    <name type="synonym">Neptunus trituberculatus</name>
    <dbReference type="NCBI Taxonomy" id="210409"/>
    <lineage>
        <taxon>Eukaryota</taxon>
        <taxon>Metazoa</taxon>
        <taxon>Ecdysozoa</taxon>
        <taxon>Arthropoda</taxon>
        <taxon>Crustacea</taxon>
        <taxon>Multicrustacea</taxon>
        <taxon>Malacostraca</taxon>
        <taxon>Eumalacostraca</taxon>
        <taxon>Eucarida</taxon>
        <taxon>Decapoda</taxon>
        <taxon>Pleocyemata</taxon>
        <taxon>Brachyura</taxon>
        <taxon>Eubrachyura</taxon>
        <taxon>Portunoidea</taxon>
        <taxon>Portunidae</taxon>
        <taxon>Portuninae</taxon>
        <taxon>Portunus</taxon>
    </lineage>
</organism>
<proteinExistence type="predicted"/>
<evidence type="ECO:0000256" key="1">
    <source>
        <dbReference type="SAM" id="MobiDB-lite"/>
    </source>
</evidence>
<dbReference type="Proteomes" id="UP000324222">
    <property type="component" value="Unassembled WGS sequence"/>
</dbReference>
<evidence type="ECO:0000313" key="2">
    <source>
        <dbReference type="EMBL" id="MPC92548.1"/>
    </source>
</evidence>
<name>A0A5B7JHU0_PORTR</name>
<sequence length="64" mass="6891">MSGGELKRKMIRERTESTSRDSLIPDALKGRGRRCDMWRLRGREGGGACGGGAGGGEGRIDRRG</sequence>
<reference evidence="2 3" key="1">
    <citation type="submission" date="2019-05" db="EMBL/GenBank/DDBJ databases">
        <title>Another draft genome of Portunus trituberculatus and its Hox gene families provides insights of decapod evolution.</title>
        <authorList>
            <person name="Jeong J.-H."/>
            <person name="Song I."/>
            <person name="Kim S."/>
            <person name="Choi T."/>
            <person name="Kim D."/>
            <person name="Ryu S."/>
            <person name="Kim W."/>
        </authorList>
    </citation>
    <scope>NUCLEOTIDE SEQUENCE [LARGE SCALE GENOMIC DNA]</scope>
    <source>
        <tissue evidence="2">Muscle</tissue>
    </source>
</reference>
<accession>A0A5B7JHU0</accession>
<keyword evidence="3" id="KW-1185">Reference proteome</keyword>
<feature type="compositionally biased region" description="Basic and acidic residues" evidence="1">
    <location>
        <begin position="1"/>
        <end position="19"/>
    </location>
</feature>